<dbReference type="InterPro" id="IPR036259">
    <property type="entry name" value="MFS_trans_sf"/>
</dbReference>
<dbReference type="InterPro" id="IPR001958">
    <property type="entry name" value="Tet-R_TetA/multi-R_MdtG-like"/>
</dbReference>
<dbReference type="CDD" id="cd17330">
    <property type="entry name" value="MFS_SLC46_TetA_like"/>
    <property type="match status" value="1"/>
</dbReference>
<sequence length="826" mass="92022">MSIIVNNNNQTSDDAVGTIDHSLNLSSPTTSIMNEEASNKTTTITTQCIDIHLHGEDHSLQFIHSSEQNVVYNNNNHIIHNNNPLAPTSSTEFDMTTNNNNNNPINNFDNNSTSHPGIELDNNDNDDRYSPLQQQYTTQTNKSPSTKTTPLPTLKLIVIFIIFICDVFAFSTVVSYVPFMVQDFGITENKTEYGYYAGLIASSYSAASLLSSIALGWLSDRVLGRRKVILMGTLCSCITSLLFGLSINFPMAITVRIVFGLVNGNIGTIKTYLGEITDKTNQARAFSFVGISFAIGSILGPLIGLLARPNIQYPNMMSMTPQFVQNFLNLFPYFLPNLFVATCSFIGFLIAYFKLEETNPRFTCKDQHLKSQSTITARSEDQGVNHTSNSEERANHRADVHNASPKSPSPSETSPTTTSSTATSSTLSDLIFDEKYRHDPNHRSRHELETIQLDARQVMSHEHPTTTCSPRTCSTTTLSINTQTTSKKHQHLHHASHPSLSLKLRIRKLFKSEIFQTYLPLFTSALNLMIGFASSAFDEVSPLFSLLPPENGGLGWTNFEIGIQGAVNGVGILVGQLFITPIIAKKLGSVWCFRLGNMLILPTVILFPELSWISKWKSQHTTAISPDILMWTFSIVITLLRTFSLNLIFTSLLILINNSVHTSSRGLLNGIVQSFVAFARMMGPVVSSSVFAFTASHSFFFPFDFRFVFILITLCHVVMIIGSMFLKKELNAPKEDAYPLEEEEEAVVSHDRENHDDEQQELIAYKHDHGEDLESGQELTVVYYEKRVEPLKTIEMSAILAHSPTITTMDDECSSSHDDDSTKLKP</sequence>
<evidence type="ECO:0000259" key="8">
    <source>
        <dbReference type="PROSITE" id="PS50850"/>
    </source>
</evidence>
<keyword evidence="10" id="KW-1185">Reference proteome</keyword>
<dbReference type="Pfam" id="PF07690">
    <property type="entry name" value="MFS_1"/>
    <property type="match status" value="2"/>
</dbReference>
<feature type="transmembrane region" description="Helical" evidence="7">
    <location>
        <begin position="628"/>
        <end position="655"/>
    </location>
</feature>
<keyword evidence="2" id="KW-0813">Transport</keyword>
<dbReference type="GeneID" id="68093980"/>
<feature type="compositionally biased region" description="Low complexity" evidence="6">
    <location>
        <begin position="137"/>
        <end position="148"/>
    </location>
</feature>
<feature type="transmembrane region" description="Helical" evidence="7">
    <location>
        <begin position="705"/>
        <end position="726"/>
    </location>
</feature>
<evidence type="ECO:0000256" key="3">
    <source>
        <dbReference type="ARBA" id="ARBA00022692"/>
    </source>
</evidence>
<dbReference type="Proteomes" id="UP000816034">
    <property type="component" value="Unassembled WGS sequence"/>
</dbReference>
<dbReference type="RefSeq" id="XP_044551184.1">
    <property type="nucleotide sequence ID" value="XM_044690841.1"/>
</dbReference>
<comment type="caution">
    <text evidence="9">The sequence shown here is derived from an EMBL/GenBank/DDBJ whole genome shotgun (WGS) entry which is preliminary data.</text>
</comment>
<feature type="transmembrane region" description="Helical" evidence="7">
    <location>
        <begin position="228"/>
        <end position="247"/>
    </location>
</feature>
<feature type="region of interest" description="Disordered" evidence="6">
    <location>
        <begin position="373"/>
        <end position="425"/>
    </location>
</feature>
<evidence type="ECO:0000313" key="9">
    <source>
        <dbReference type="EMBL" id="KAG2387192.1"/>
    </source>
</evidence>
<feature type="transmembrane region" description="Helical" evidence="7">
    <location>
        <begin position="193"/>
        <end position="216"/>
    </location>
</feature>
<feature type="transmembrane region" description="Helical" evidence="7">
    <location>
        <begin position="327"/>
        <end position="353"/>
    </location>
</feature>
<dbReference type="InterPro" id="IPR020846">
    <property type="entry name" value="MFS_dom"/>
</dbReference>
<dbReference type="PANTHER" id="PTHR23504:SF15">
    <property type="entry name" value="MAJOR FACILITATOR SUPERFAMILY (MFS) PROFILE DOMAIN-CONTAINING PROTEIN"/>
    <property type="match status" value="1"/>
</dbReference>
<keyword evidence="5 7" id="KW-0472">Membrane</keyword>
<feature type="transmembrane region" description="Helical" evidence="7">
    <location>
        <begin position="253"/>
        <end position="273"/>
    </location>
</feature>
<dbReference type="AlphaFoldDB" id="A0AA88KRB3"/>
<comment type="subcellular location">
    <subcellularLocation>
        <location evidence="1">Membrane</location>
        <topology evidence="1">Multi-pass membrane protein</topology>
    </subcellularLocation>
</comment>
<feature type="transmembrane region" description="Helical" evidence="7">
    <location>
        <begin position="517"/>
        <end position="537"/>
    </location>
</feature>
<reference evidence="9 10" key="1">
    <citation type="journal article" date="2018" name="BMC Genomics">
        <title>The genome of Naegleria lovaniensis, the basis for a comparative approach to unravel pathogenicity factors of the human pathogenic amoeba N. fowleri.</title>
        <authorList>
            <person name="Liechti N."/>
            <person name="Schurch N."/>
            <person name="Bruggmann R."/>
            <person name="Wittwer M."/>
        </authorList>
    </citation>
    <scope>NUCLEOTIDE SEQUENCE [LARGE SCALE GENOMIC DNA]</scope>
    <source>
        <strain evidence="9 10">ATCC 30569</strain>
    </source>
</reference>
<dbReference type="PROSITE" id="PS50850">
    <property type="entry name" value="MFS"/>
    <property type="match status" value="1"/>
</dbReference>
<feature type="compositionally biased region" description="Basic and acidic residues" evidence="6">
    <location>
        <begin position="814"/>
        <end position="826"/>
    </location>
</feature>
<feature type="transmembrane region" description="Helical" evidence="7">
    <location>
        <begin position="591"/>
        <end position="608"/>
    </location>
</feature>
<accession>A0AA88KRB3</accession>
<organism evidence="9 10">
    <name type="scientific">Naegleria lovaniensis</name>
    <name type="common">Amoeba</name>
    <dbReference type="NCBI Taxonomy" id="51637"/>
    <lineage>
        <taxon>Eukaryota</taxon>
        <taxon>Discoba</taxon>
        <taxon>Heterolobosea</taxon>
        <taxon>Tetramitia</taxon>
        <taxon>Eutetramitia</taxon>
        <taxon>Vahlkampfiidae</taxon>
        <taxon>Naegleria</taxon>
    </lineage>
</organism>
<feature type="transmembrane region" description="Helical" evidence="7">
    <location>
        <begin position="557"/>
        <end position="579"/>
    </location>
</feature>
<feature type="region of interest" description="Disordered" evidence="6">
    <location>
        <begin position="807"/>
        <end position="826"/>
    </location>
</feature>
<feature type="transmembrane region" description="Helical" evidence="7">
    <location>
        <begin position="156"/>
        <end position="181"/>
    </location>
</feature>
<evidence type="ECO:0000256" key="1">
    <source>
        <dbReference type="ARBA" id="ARBA00004141"/>
    </source>
</evidence>
<feature type="transmembrane region" description="Helical" evidence="7">
    <location>
        <begin position="667"/>
        <end position="693"/>
    </location>
</feature>
<dbReference type="EMBL" id="PYSW02000013">
    <property type="protein sequence ID" value="KAG2387192.1"/>
    <property type="molecule type" value="Genomic_DNA"/>
</dbReference>
<gene>
    <name evidence="9" type="ORF">C9374_001524</name>
</gene>
<evidence type="ECO:0000256" key="2">
    <source>
        <dbReference type="ARBA" id="ARBA00022448"/>
    </source>
</evidence>
<proteinExistence type="predicted"/>
<feature type="compositionally biased region" description="Low complexity" evidence="6">
    <location>
        <begin position="98"/>
        <end position="111"/>
    </location>
</feature>
<feature type="compositionally biased region" description="Basic and acidic residues" evidence="6">
    <location>
        <begin position="378"/>
        <end position="400"/>
    </location>
</feature>
<evidence type="ECO:0000313" key="10">
    <source>
        <dbReference type="Proteomes" id="UP000816034"/>
    </source>
</evidence>
<evidence type="ECO:0000256" key="7">
    <source>
        <dbReference type="SAM" id="Phobius"/>
    </source>
</evidence>
<dbReference type="InterPro" id="IPR011701">
    <property type="entry name" value="MFS"/>
</dbReference>
<name>A0AA88KRB3_NAELO</name>
<evidence type="ECO:0000256" key="5">
    <source>
        <dbReference type="ARBA" id="ARBA00023136"/>
    </source>
</evidence>
<evidence type="ECO:0000256" key="6">
    <source>
        <dbReference type="SAM" id="MobiDB-lite"/>
    </source>
</evidence>
<protein>
    <recommendedName>
        <fullName evidence="8">Major facilitator superfamily (MFS) profile domain-containing protein</fullName>
    </recommendedName>
</protein>
<dbReference type="SUPFAM" id="SSF103473">
    <property type="entry name" value="MFS general substrate transporter"/>
    <property type="match status" value="1"/>
</dbReference>
<keyword evidence="4 7" id="KW-1133">Transmembrane helix</keyword>
<feature type="region of interest" description="Disordered" evidence="6">
    <location>
        <begin position="95"/>
        <end position="148"/>
    </location>
</feature>
<keyword evidence="3 7" id="KW-0812">Transmembrane</keyword>
<feature type="domain" description="Major facilitator superfamily (MFS) profile" evidence="8">
    <location>
        <begin position="155"/>
        <end position="731"/>
    </location>
</feature>
<feature type="compositionally biased region" description="Low complexity" evidence="6">
    <location>
        <begin position="404"/>
        <end position="425"/>
    </location>
</feature>
<feature type="transmembrane region" description="Helical" evidence="7">
    <location>
        <begin position="285"/>
        <end position="307"/>
    </location>
</feature>
<dbReference type="PANTHER" id="PTHR23504">
    <property type="entry name" value="MAJOR FACILITATOR SUPERFAMILY DOMAIN-CONTAINING PROTEIN 10"/>
    <property type="match status" value="1"/>
</dbReference>
<evidence type="ECO:0000256" key="4">
    <source>
        <dbReference type="ARBA" id="ARBA00022989"/>
    </source>
</evidence>
<dbReference type="GO" id="GO:0022857">
    <property type="term" value="F:transmembrane transporter activity"/>
    <property type="evidence" value="ECO:0007669"/>
    <property type="project" value="InterPro"/>
</dbReference>
<dbReference type="GO" id="GO:0016020">
    <property type="term" value="C:membrane"/>
    <property type="evidence" value="ECO:0007669"/>
    <property type="project" value="UniProtKB-SubCell"/>
</dbReference>
<dbReference type="Gene3D" id="1.20.1250.20">
    <property type="entry name" value="MFS general substrate transporter like domains"/>
    <property type="match status" value="2"/>
</dbReference>
<dbReference type="PRINTS" id="PR01035">
    <property type="entry name" value="TCRTETA"/>
</dbReference>